<organism evidence="4 5">
    <name type="scientific">Puccinia striiformis</name>
    <dbReference type="NCBI Taxonomy" id="27350"/>
    <lineage>
        <taxon>Eukaryota</taxon>
        <taxon>Fungi</taxon>
        <taxon>Dikarya</taxon>
        <taxon>Basidiomycota</taxon>
        <taxon>Pucciniomycotina</taxon>
        <taxon>Pucciniomycetes</taxon>
        <taxon>Pucciniales</taxon>
        <taxon>Pucciniaceae</taxon>
        <taxon>Puccinia</taxon>
    </lineage>
</organism>
<dbReference type="VEuPathDB" id="FungiDB:PSHT_04117"/>
<reference evidence="4" key="1">
    <citation type="submission" date="2017-12" db="EMBL/GenBank/DDBJ databases">
        <title>Gene loss provides genomic basis for host adaptation in cereal stripe rust fungi.</title>
        <authorList>
            <person name="Xia C."/>
        </authorList>
    </citation>
    <scope>NUCLEOTIDE SEQUENCE [LARGE SCALE GENOMIC DNA]</scope>
    <source>
        <strain evidence="4">93-210</strain>
    </source>
</reference>
<dbReference type="SUPFAM" id="SSF52374">
    <property type="entry name" value="Nucleotidylyl transferase"/>
    <property type="match status" value="1"/>
</dbReference>
<protein>
    <recommendedName>
        <fullName evidence="3">Cytidyltransferase-like domain-containing protein</fullName>
    </recommendedName>
</protein>
<evidence type="ECO:0000259" key="3">
    <source>
        <dbReference type="Pfam" id="PF01467"/>
    </source>
</evidence>
<keyword evidence="5" id="KW-1185">Reference proteome</keyword>
<dbReference type="VEuPathDB" id="FungiDB:PSTT_04686"/>
<dbReference type="PANTHER" id="PTHR10695:SF46">
    <property type="entry name" value="BIFUNCTIONAL COENZYME A SYNTHASE-RELATED"/>
    <property type="match status" value="1"/>
</dbReference>
<dbReference type="GO" id="GO:0004140">
    <property type="term" value="F:dephospho-CoA kinase activity"/>
    <property type="evidence" value="ECO:0007669"/>
    <property type="project" value="TreeGrafter"/>
</dbReference>
<gene>
    <name evidence="4" type="ORF">PSTT_04686</name>
</gene>
<dbReference type="EMBL" id="PKSL01000033">
    <property type="protein sequence ID" value="POW12192.1"/>
    <property type="molecule type" value="Genomic_DNA"/>
</dbReference>
<dbReference type="VEuPathDB" id="FungiDB:PSHT_04118"/>
<evidence type="ECO:0000313" key="5">
    <source>
        <dbReference type="Proteomes" id="UP000239156"/>
    </source>
</evidence>
<name>A0A2S4VRM3_9BASI</name>
<accession>A0A2S4VRM3</accession>
<feature type="region of interest" description="Disordered" evidence="1">
    <location>
        <begin position="444"/>
        <end position="466"/>
    </location>
</feature>
<dbReference type="NCBIfam" id="NF001985">
    <property type="entry name" value="PRK00777.1"/>
    <property type="match status" value="1"/>
</dbReference>
<dbReference type="Gene3D" id="3.40.50.620">
    <property type="entry name" value="HUPs"/>
    <property type="match status" value="1"/>
</dbReference>
<dbReference type="InterPro" id="IPR004821">
    <property type="entry name" value="Cyt_trans-like"/>
</dbReference>
<keyword evidence="2" id="KW-0812">Transmembrane</keyword>
<keyword evidence="2" id="KW-0472">Membrane</keyword>
<dbReference type="InterPro" id="IPR014729">
    <property type="entry name" value="Rossmann-like_a/b/a_fold"/>
</dbReference>
<comment type="caution">
    <text evidence="4">The sequence shown here is derived from an EMBL/GenBank/DDBJ whole genome shotgun (WGS) entry which is preliminary data.</text>
</comment>
<keyword evidence="2" id="KW-1133">Transmembrane helix</keyword>
<evidence type="ECO:0000256" key="1">
    <source>
        <dbReference type="SAM" id="MobiDB-lite"/>
    </source>
</evidence>
<dbReference type="Pfam" id="PF01467">
    <property type="entry name" value="CTP_transf_like"/>
    <property type="match status" value="1"/>
</dbReference>
<feature type="region of interest" description="Disordered" evidence="1">
    <location>
        <begin position="328"/>
        <end position="351"/>
    </location>
</feature>
<dbReference type="NCBIfam" id="TIGR00125">
    <property type="entry name" value="cyt_tran_rel"/>
    <property type="match status" value="1"/>
</dbReference>
<feature type="transmembrane region" description="Helical" evidence="2">
    <location>
        <begin position="377"/>
        <end position="399"/>
    </location>
</feature>
<dbReference type="Proteomes" id="UP000239156">
    <property type="component" value="Unassembled WGS sequence"/>
</dbReference>
<dbReference type="PANTHER" id="PTHR10695">
    <property type="entry name" value="DEPHOSPHO-COA KINASE-RELATED"/>
    <property type="match status" value="1"/>
</dbReference>
<feature type="transmembrane region" description="Helical" evidence="2">
    <location>
        <begin position="518"/>
        <end position="539"/>
    </location>
</feature>
<dbReference type="GO" id="GO:0015937">
    <property type="term" value="P:coenzyme A biosynthetic process"/>
    <property type="evidence" value="ECO:0007669"/>
    <property type="project" value="TreeGrafter"/>
</dbReference>
<evidence type="ECO:0000256" key="2">
    <source>
        <dbReference type="SAM" id="Phobius"/>
    </source>
</evidence>
<feature type="domain" description="Cytidyltransferase-like" evidence="3">
    <location>
        <begin position="120"/>
        <end position="265"/>
    </location>
</feature>
<dbReference type="AlphaFoldDB" id="A0A2S4VRM3"/>
<feature type="non-terminal residue" evidence="4">
    <location>
        <position position="1"/>
    </location>
</feature>
<proteinExistence type="predicted"/>
<evidence type="ECO:0000313" key="4">
    <source>
        <dbReference type="EMBL" id="POW12192.1"/>
    </source>
</evidence>
<sequence length="564" mass="64150">GRLRGKESAKMSPINSERKTVRVKYQVEENQDFQLSEEFKAELGEKISILKGYDKIEIELEFIDRKKTVIRIDSNRLEKILSKIYVQVEELKTKRNELSTRSESSMFSMNQDERFRTLALGGTFDHLHSGHKILLTIASWIATHRLIIGITDDQLLKNKQHSNQLQSLEERQEAVRKFLDRVGPKNIIIETPRLVDVYGPTATDPDIDALLVSQETLPGAQSIDNIRKSNGLNPLKVFVIDVISPHLTHIPQDLTLKISSTHIRAWLNSPDKSLNEYLYPSVPSTHQVELGMKVKTRREGPAIMPGIELDSLSDELSYLTSSINLDLSETQSQPQSQSQTNPVVKDSTSDDLIPSDDPCYHNLKLPSSCLFSMVIKWYIINLLPLRIHSLSMIILASIIRSVQNNRESFARQSRAEAQLSSDNTLRERVKFKFNKPNVEWSCQYDNPDDHQDVDDQDQSSSPSINPLSERLNEKFVSKIVQEKLETLITNDYVDYVHEISSSNINNNNNIISLIINQIILLVYWIVRSLISFSALVYSWNKLFNLILSSTITSSSSSSSSSDLP</sequence>